<gene>
    <name evidence="1" type="ORF">BOLC3T16707H</name>
</gene>
<proteinExistence type="predicted"/>
<reference evidence="1" key="1">
    <citation type="submission" date="2018-11" db="EMBL/GenBank/DDBJ databases">
        <authorList>
            <consortium name="Genoscope - CEA"/>
            <person name="William W."/>
        </authorList>
    </citation>
    <scope>NUCLEOTIDE SEQUENCE</scope>
</reference>
<accession>A0A3P6B9P8</accession>
<sequence>MDEWSQLQSLLAFLATFSCNDEIETFPTCDLHSDRSSCKPENSKPQGTLEHISVKNSGLSGVTTVNFKSTRSLKLSFLKRQVQKKVNQRQQKTACLSWVQVVQSSLAIC</sequence>
<organism evidence="1">
    <name type="scientific">Brassica oleracea</name>
    <name type="common">Wild cabbage</name>
    <dbReference type="NCBI Taxonomy" id="3712"/>
    <lineage>
        <taxon>Eukaryota</taxon>
        <taxon>Viridiplantae</taxon>
        <taxon>Streptophyta</taxon>
        <taxon>Embryophyta</taxon>
        <taxon>Tracheophyta</taxon>
        <taxon>Spermatophyta</taxon>
        <taxon>Magnoliopsida</taxon>
        <taxon>eudicotyledons</taxon>
        <taxon>Gunneridae</taxon>
        <taxon>Pentapetalae</taxon>
        <taxon>rosids</taxon>
        <taxon>malvids</taxon>
        <taxon>Brassicales</taxon>
        <taxon>Brassicaceae</taxon>
        <taxon>Brassiceae</taxon>
        <taxon>Brassica</taxon>
    </lineage>
</organism>
<name>A0A3P6B9P8_BRAOL</name>
<evidence type="ECO:0000313" key="1">
    <source>
        <dbReference type="EMBL" id="VDC93181.1"/>
    </source>
</evidence>
<dbReference type="AlphaFoldDB" id="A0A3P6B9P8"/>
<dbReference type="EMBL" id="LR031872">
    <property type="protein sequence ID" value="VDC93181.1"/>
    <property type="molecule type" value="Genomic_DNA"/>
</dbReference>
<protein>
    <submittedName>
        <fullName evidence="1">Uncharacterized protein</fullName>
    </submittedName>
</protein>